<comment type="subcellular location">
    <subcellularLocation>
        <location evidence="2">Cell membrane</location>
        <topology evidence="2">Multi-pass membrane protein</topology>
    </subcellularLocation>
    <subcellularLocation>
        <location evidence="1">Membrane</location>
        <topology evidence="1">Single-pass membrane protein</topology>
    </subcellularLocation>
</comment>
<dbReference type="GO" id="GO:0005737">
    <property type="term" value="C:cytoplasm"/>
    <property type="evidence" value="ECO:0007669"/>
    <property type="project" value="TreeGrafter"/>
</dbReference>
<dbReference type="PROSITE" id="PS50885">
    <property type="entry name" value="HAMP"/>
    <property type="match status" value="1"/>
</dbReference>
<feature type="transmembrane region" description="Helical" evidence="11">
    <location>
        <begin position="14"/>
        <end position="34"/>
    </location>
</feature>
<dbReference type="CDD" id="cd14014">
    <property type="entry name" value="STKc_PknB_like"/>
    <property type="match status" value="1"/>
</dbReference>
<keyword evidence="10" id="KW-0175">Coiled coil</keyword>
<keyword evidence="4 11" id="KW-0812">Transmembrane</keyword>
<dbReference type="Proteomes" id="UP000317839">
    <property type="component" value="Unassembled WGS sequence"/>
</dbReference>
<comment type="caution">
    <text evidence="14">The sequence shown here is derived from an EMBL/GenBank/DDBJ whole genome shotgun (WGS) entry which is preliminary data.</text>
</comment>
<dbReference type="Gene3D" id="1.10.510.10">
    <property type="entry name" value="Transferase(Phosphotransferase) domain 1"/>
    <property type="match status" value="1"/>
</dbReference>
<keyword evidence="14" id="KW-0418">Kinase</keyword>
<evidence type="ECO:0000256" key="11">
    <source>
        <dbReference type="SAM" id="Phobius"/>
    </source>
</evidence>
<dbReference type="CDD" id="cd06225">
    <property type="entry name" value="HAMP"/>
    <property type="match status" value="1"/>
</dbReference>
<keyword evidence="6 9" id="KW-0067">ATP-binding</keyword>
<evidence type="ECO:0000259" key="13">
    <source>
        <dbReference type="PROSITE" id="PS50885"/>
    </source>
</evidence>
<dbReference type="SUPFAM" id="SSF158472">
    <property type="entry name" value="HAMP domain-like"/>
    <property type="match status" value="1"/>
</dbReference>
<dbReference type="OrthoDB" id="9801841at2"/>
<dbReference type="SMART" id="SM00304">
    <property type="entry name" value="HAMP"/>
    <property type="match status" value="1"/>
</dbReference>
<evidence type="ECO:0000259" key="12">
    <source>
        <dbReference type="PROSITE" id="PS50011"/>
    </source>
</evidence>
<evidence type="ECO:0000256" key="1">
    <source>
        <dbReference type="ARBA" id="ARBA00004167"/>
    </source>
</evidence>
<feature type="transmembrane region" description="Helical" evidence="11">
    <location>
        <begin position="295"/>
        <end position="317"/>
    </location>
</feature>
<feature type="coiled-coil region" evidence="10">
    <location>
        <begin position="646"/>
        <end position="673"/>
    </location>
</feature>
<proteinExistence type="predicted"/>
<evidence type="ECO:0000256" key="6">
    <source>
        <dbReference type="ARBA" id="ARBA00022840"/>
    </source>
</evidence>
<evidence type="ECO:0000313" key="14">
    <source>
        <dbReference type="EMBL" id="TQV76842.1"/>
    </source>
</evidence>
<feature type="domain" description="Protein kinase" evidence="12">
    <location>
        <begin position="618"/>
        <end position="879"/>
    </location>
</feature>
<evidence type="ECO:0000256" key="3">
    <source>
        <dbReference type="ARBA" id="ARBA00022475"/>
    </source>
</evidence>
<dbReference type="InterPro" id="IPR008271">
    <property type="entry name" value="Ser/Thr_kinase_AS"/>
</dbReference>
<dbReference type="EMBL" id="VIKR01000001">
    <property type="protein sequence ID" value="TQV76842.1"/>
    <property type="molecule type" value="Genomic_DNA"/>
</dbReference>
<evidence type="ECO:0000313" key="15">
    <source>
        <dbReference type="Proteomes" id="UP000317839"/>
    </source>
</evidence>
<sequence length="881" mass="96419">MSINRFRLPLATRIFLMSSLLLIFALGSIVFATFEVGKGVAKRSVDESLANSLALQNYFRDLNDRELLIVLDGFASDPNFSGYVAEAIDASSEDSLDVVSIADLIQERKEDAELDFIILLDPEGEVIVHSEKPALTGRDLSNKLLLAPVIAELNEATGIWLENDQMYQAAVMPLSIDYDLVGFVVAGLVIDKNLANEIKRVGGGDTMFTVVKDGNLIDVASTLDIARSDIITSKLKDEVSQLTNLAEDSNRLAIELDEQDWTVQVVHLAEPENGLHPMLLIFSSSSKYMEGYNKIFNIILIAAIIAISVSIAMSLLLTSGVLNPIRQLASAAKAAAKGDYSTQLSLTGRDELADLSNSIDSLLSDLRDKQDMQDYISELSKILPDETSGSPKVDANQKLPVTSGEHALLAIDVSGLLHASKDPQNIVAQLQKLCDLIGAQIENTNGVLIRLGGNLFIAAFNGEQALQVAYSTAGGIDAVFSQEALNDEKHGARFSLTQGNCYLGNIASHYSWQRVIVGKPVRLALRLIEEGGLHCLLVSNDVYKRLKSDLDKSGQKAKGFKGRLTGKTLCALDLSAAHDYVEPLSKDQAEARQTLVSTKITHKSFFDLPAGSVFAQRYEIIASLGTGSMGLVFKAIDKELNEPVALKILRKEIAEDKEHLERLRSEIKLARRVTHPNILRTYDLGKIDETPFLSMEYVRGMTLQYLLSNSGKLPYSAALRVAKQLCMGLSSVHEIGILHRDIKAENVIIEPSGNLKLMDFGIARTLKQSEIHKLDEGMFVGTPRYASPEQIRGGELGISSDIYSLGILLCEIFTGKTPIIGESVNDILVAHVTEPPIPPSKLWLEIPAELEQIILKCLQKDPKDRYPSVAELLTKMNELSV</sequence>
<dbReference type="InterPro" id="IPR003660">
    <property type="entry name" value="HAMP_dom"/>
</dbReference>
<dbReference type="InterPro" id="IPR017441">
    <property type="entry name" value="Protein_kinase_ATP_BS"/>
</dbReference>
<gene>
    <name evidence="14" type="ORF">FLL45_02480</name>
</gene>
<keyword evidence="14" id="KW-0808">Transferase</keyword>
<name>A0A545TI06_9GAMM</name>
<dbReference type="PROSITE" id="PS50011">
    <property type="entry name" value="PROTEIN_KINASE_DOM"/>
    <property type="match status" value="1"/>
</dbReference>
<dbReference type="GO" id="GO:0007165">
    <property type="term" value="P:signal transduction"/>
    <property type="evidence" value="ECO:0007669"/>
    <property type="project" value="InterPro"/>
</dbReference>
<organism evidence="14 15">
    <name type="scientific">Aliikangiella marina</name>
    <dbReference type="NCBI Taxonomy" id="1712262"/>
    <lineage>
        <taxon>Bacteria</taxon>
        <taxon>Pseudomonadati</taxon>
        <taxon>Pseudomonadota</taxon>
        <taxon>Gammaproteobacteria</taxon>
        <taxon>Oceanospirillales</taxon>
        <taxon>Pleioneaceae</taxon>
        <taxon>Aliikangiella</taxon>
    </lineage>
</organism>
<evidence type="ECO:0000256" key="9">
    <source>
        <dbReference type="PROSITE-ProRule" id="PRU10141"/>
    </source>
</evidence>
<dbReference type="SUPFAM" id="SSF56112">
    <property type="entry name" value="Protein kinase-like (PK-like)"/>
    <property type="match status" value="1"/>
</dbReference>
<evidence type="ECO:0000256" key="7">
    <source>
        <dbReference type="ARBA" id="ARBA00022989"/>
    </source>
</evidence>
<dbReference type="PROSITE" id="PS00107">
    <property type="entry name" value="PROTEIN_KINASE_ATP"/>
    <property type="match status" value="1"/>
</dbReference>
<dbReference type="InterPro" id="IPR011009">
    <property type="entry name" value="Kinase-like_dom_sf"/>
</dbReference>
<evidence type="ECO:0000256" key="8">
    <source>
        <dbReference type="ARBA" id="ARBA00023136"/>
    </source>
</evidence>
<dbReference type="AlphaFoldDB" id="A0A545TI06"/>
<keyword evidence="7 11" id="KW-1133">Transmembrane helix</keyword>
<dbReference type="PROSITE" id="PS00108">
    <property type="entry name" value="PROTEIN_KINASE_ST"/>
    <property type="match status" value="1"/>
</dbReference>
<dbReference type="GO" id="GO:0004674">
    <property type="term" value="F:protein serine/threonine kinase activity"/>
    <property type="evidence" value="ECO:0007669"/>
    <property type="project" value="TreeGrafter"/>
</dbReference>
<dbReference type="InterPro" id="IPR029787">
    <property type="entry name" value="Nucleotide_cyclase"/>
</dbReference>
<evidence type="ECO:0000256" key="2">
    <source>
        <dbReference type="ARBA" id="ARBA00004651"/>
    </source>
</evidence>
<feature type="domain" description="HAMP" evidence="13">
    <location>
        <begin position="319"/>
        <end position="371"/>
    </location>
</feature>
<feature type="binding site" evidence="9">
    <location>
        <position position="647"/>
    </location>
    <ligand>
        <name>ATP</name>
        <dbReference type="ChEBI" id="CHEBI:30616"/>
    </ligand>
</feature>
<evidence type="ECO:0000256" key="4">
    <source>
        <dbReference type="ARBA" id="ARBA00022692"/>
    </source>
</evidence>
<dbReference type="GO" id="GO:0005524">
    <property type="term" value="F:ATP binding"/>
    <property type="evidence" value="ECO:0007669"/>
    <property type="project" value="UniProtKB-UniRule"/>
</dbReference>
<reference evidence="14 15" key="1">
    <citation type="submission" date="2019-06" db="EMBL/GenBank/DDBJ databases">
        <title>Draft genome of Aliikangiella marina GYP-15.</title>
        <authorList>
            <person name="Wang G."/>
        </authorList>
    </citation>
    <scope>NUCLEOTIDE SEQUENCE [LARGE SCALE GENOMIC DNA]</scope>
    <source>
        <strain evidence="14 15">GYP-15</strain>
    </source>
</reference>
<keyword evidence="3" id="KW-1003">Cell membrane</keyword>
<dbReference type="RefSeq" id="WP_142888202.1">
    <property type="nucleotide sequence ID" value="NZ_VIKR01000001.1"/>
</dbReference>
<dbReference type="Pfam" id="PF17203">
    <property type="entry name" value="sCache_3_2"/>
    <property type="match status" value="1"/>
</dbReference>
<dbReference type="GO" id="GO:0005886">
    <property type="term" value="C:plasma membrane"/>
    <property type="evidence" value="ECO:0007669"/>
    <property type="project" value="UniProtKB-SubCell"/>
</dbReference>
<dbReference type="Gene3D" id="3.30.200.20">
    <property type="entry name" value="Phosphorylase Kinase, domain 1"/>
    <property type="match status" value="1"/>
</dbReference>
<dbReference type="PANTHER" id="PTHR24361">
    <property type="entry name" value="MITOGEN-ACTIVATED KINASE KINASE KINASE"/>
    <property type="match status" value="1"/>
</dbReference>
<dbReference type="Pfam" id="PF00672">
    <property type="entry name" value="HAMP"/>
    <property type="match status" value="1"/>
</dbReference>
<protein>
    <submittedName>
        <fullName evidence="14">Protein kinase</fullName>
    </submittedName>
</protein>
<accession>A0A545TI06</accession>
<keyword evidence="15" id="KW-1185">Reference proteome</keyword>
<evidence type="ECO:0000256" key="5">
    <source>
        <dbReference type="ARBA" id="ARBA00022741"/>
    </source>
</evidence>
<dbReference type="Gene3D" id="3.30.70.1230">
    <property type="entry name" value="Nucleotide cyclase"/>
    <property type="match status" value="1"/>
</dbReference>
<keyword evidence="8 11" id="KW-0472">Membrane</keyword>
<evidence type="ECO:0000256" key="10">
    <source>
        <dbReference type="SAM" id="Coils"/>
    </source>
</evidence>
<dbReference type="Gene3D" id="6.10.340.10">
    <property type="match status" value="1"/>
</dbReference>
<dbReference type="Pfam" id="PF00069">
    <property type="entry name" value="Pkinase"/>
    <property type="match status" value="1"/>
</dbReference>
<dbReference type="SMART" id="SM00220">
    <property type="entry name" value="S_TKc"/>
    <property type="match status" value="1"/>
</dbReference>
<dbReference type="InterPro" id="IPR000719">
    <property type="entry name" value="Prot_kinase_dom"/>
</dbReference>
<keyword evidence="5 9" id="KW-0547">Nucleotide-binding</keyword>
<dbReference type="SUPFAM" id="SSF55073">
    <property type="entry name" value="Nucleotide cyclase"/>
    <property type="match status" value="1"/>
</dbReference>
<dbReference type="InterPro" id="IPR053235">
    <property type="entry name" value="Ser_Thr_kinase"/>
</dbReference>
<dbReference type="InterPro" id="IPR033463">
    <property type="entry name" value="sCache_3"/>
</dbReference>